<evidence type="ECO:0000256" key="13">
    <source>
        <dbReference type="ARBA" id="ARBA00023136"/>
    </source>
</evidence>
<evidence type="ECO:0000256" key="5">
    <source>
        <dbReference type="ARBA" id="ARBA00022553"/>
    </source>
</evidence>
<dbReference type="InterPro" id="IPR003660">
    <property type="entry name" value="HAMP_dom"/>
</dbReference>
<accession>A0A6I0EVS3</accession>
<evidence type="ECO:0000313" key="17">
    <source>
        <dbReference type="EMBL" id="KAB2952068.1"/>
    </source>
</evidence>
<dbReference type="EMBL" id="WBXO01000007">
    <property type="protein sequence ID" value="KAB2952068.1"/>
    <property type="molecule type" value="Genomic_DNA"/>
</dbReference>
<dbReference type="PANTHER" id="PTHR45528:SF1">
    <property type="entry name" value="SENSOR HISTIDINE KINASE CPXA"/>
    <property type="match status" value="1"/>
</dbReference>
<dbReference type="PROSITE" id="PS50109">
    <property type="entry name" value="HIS_KIN"/>
    <property type="match status" value="1"/>
</dbReference>
<dbReference type="SUPFAM" id="SSF158472">
    <property type="entry name" value="HAMP domain-like"/>
    <property type="match status" value="1"/>
</dbReference>
<sequence>MKLTKRFISFFLSVATMAILLTLLLSNLTVQSSFQEYLSNRQDQDIELIKASIIREYQEQGTLSTPSLAWLSHMAVMDGYHIIITDRQKNILWQSPIPRHDHDAPREQWQEVSFPMHHDDQYTAHLYIHYRAAKFFWADPDIAFVKHLNQNLLIAGFVTILLSLIVSLLLGRYLAKPLIKMTEVTQKLQQGDLTQRVNLPEVKKEIASSRELDEINQLAQSINHLANSLEEQESLRKTLTADVAHELRTPLTTLQSYIEAFLDGLWEPDEKKLKVCFQECERLKKLAQDLELLASSEVKLAYQKELVDLSLLAEEAIELYQATAKDKNITLLLDIERLDEEENSKDAQDLTSFTMLGDRYRLMQLITNLLDNAIKYSDVGGTVSLALQRERAPFAVEQSTSKNQPESFVLRICDTGPGIAATDIPYVFERFYRGDKSRRRLTGGSGIGLAIVKAVAQGHNGSVEVEKSTSEGTTMKVILPVKK</sequence>
<dbReference type="GO" id="GO:0005886">
    <property type="term" value="C:plasma membrane"/>
    <property type="evidence" value="ECO:0007669"/>
    <property type="project" value="UniProtKB-SubCell"/>
</dbReference>
<keyword evidence="9" id="KW-0418">Kinase</keyword>
<dbReference type="AlphaFoldDB" id="A0A6I0EVS3"/>
<protein>
    <recommendedName>
        <fullName evidence="3">histidine kinase</fullName>
        <ecNumber evidence="3">2.7.13.3</ecNumber>
    </recommendedName>
</protein>
<keyword evidence="10" id="KW-0067">ATP-binding</keyword>
<evidence type="ECO:0000259" key="16">
    <source>
        <dbReference type="PROSITE" id="PS50885"/>
    </source>
</evidence>
<dbReference type="SMART" id="SM00388">
    <property type="entry name" value="HisKA"/>
    <property type="match status" value="1"/>
</dbReference>
<dbReference type="Pfam" id="PF00512">
    <property type="entry name" value="HisKA"/>
    <property type="match status" value="1"/>
</dbReference>
<feature type="domain" description="Histidine kinase" evidence="15">
    <location>
        <begin position="242"/>
        <end position="483"/>
    </location>
</feature>
<dbReference type="InterPro" id="IPR050398">
    <property type="entry name" value="HssS/ArlS-like"/>
</dbReference>
<comment type="subcellular location">
    <subcellularLocation>
        <location evidence="2">Cell membrane</location>
        <topology evidence="2">Multi-pass membrane protein</topology>
    </subcellularLocation>
</comment>
<evidence type="ECO:0000256" key="6">
    <source>
        <dbReference type="ARBA" id="ARBA00022679"/>
    </source>
</evidence>
<evidence type="ECO:0000256" key="2">
    <source>
        <dbReference type="ARBA" id="ARBA00004651"/>
    </source>
</evidence>
<keyword evidence="11 14" id="KW-1133">Transmembrane helix</keyword>
<dbReference type="InterPro" id="IPR003594">
    <property type="entry name" value="HATPase_dom"/>
</dbReference>
<dbReference type="PRINTS" id="PR00344">
    <property type="entry name" value="BCTRLSENSOR"/>
</dbReference>
<dbReference type="SUPFAM" id="SSF47384">
    <property type="entry name" value="Homodimeric domain of signal transducing histidine kinase"/>
    <property type="match status" value="1"/>
</dbReference>
<dbReference type="PROSITE" id="PS50885">
    <property type="entry name" value="HAMP"/>
    <property type="match status" value="1"/>
</dbReference>
<proteinExistence type="predicted"/>
<evidence type="ECO:0000256" key="14">
    <source>
        <dbReference type="SAM" id="Phobius"/>
    </source>
</evidence>
<organism evidence="17 18">
    <name type="scientific">Heliorestis acidaminivorans</name>
    <dbReference type="NCBI Taxonomy" id="553427"/>
    <lineage>
        <taxon>Bacteria</taxon>
        <taxon>Bacillati</taxon>
        <taxon>Bacillota</taxon>
        <taxon>Clostridia</taxon>
        <taxon>Eubacteriales</taxon>
        <taxon>Heliobacteriaceae</taxon>
        <taxon>Heliorestis</taxon>
    </lineage>
</organism>
<keyword evidence="18" id="KW-1185">Reference proteome</keyword>
<dbReference type="Pfam" id="PF00672">
    <property type="entry name" value="HAMP"/>
    <property type="match status" value="1"/>
</dbReference>
<evidence type="ECO:0000259" key="15">
    <source>
        <dbReference type="PROSITE" id="PS50109"/>
    </source>
</evidence>
<dbReference type="FunFam" id="3.30.565.10:FF:000006">
    <property type="entry name" value="Sensor histidine kinase WalK"/>
    <property type="match status" value="1"/>
</dbReference>
<evidence type="ECO:0000256" key="8">
    <source>
        <dbReference type="ARBA" id="ARBA00022741"/>
    </source>
</evidence>
<dbReference type="GO" id="GO:0005524">
    <property type="term" value="F:ATP binding"/>
    <property type="evidence" value="ECO:0007669"/>
    <property type="project" value="UniProtKB-KW"/>
</dbReference>
<evidence type="ECO:0000256" key="11">
    <source>
        <dbReference type="ARBA" id="ARBA00022989"/>
    </source>
</evidence>
<dbReference type="InterPro" id="IPR036890">
    <property type="entry name" value="HATPase_C_sf"/>
</dbReference>
<comment type="caution">
    <text evidence="17">The sequence shown here is derived from an EMBL/GenBank/DDBJ whole genome shotgun (WGS) entry which is preliminary data.</text>
</comment>
<dbReference type="InterPro" id="IPR036097">
    <property type="entry name" value="HisK_dim/P_sf"/>
</dbReference>
<dbReference type="Gene3D" id="1.10.287.130">
    <property type="match status" value="1"/>
</dbReference>
<feature type="transmembrane region" description="Helical" evidence="14">
    <location>
        <begin position="152"/>
        <end position="171"/>
    </location>
</feature>
<dbReference type="Gene3D" id="3.30.565.10">
    <property type="entry name" value="Histidine kinase-like ATPase, C-terminal domain"/>
    <property type="match status" value="1"/>
</dbReference>
<keyword evidence="7 14" id="KW-0812">Transmembrane</keyword>
<keyword evidence="4" id="KW-1003">Cell membrane</keyword>
<dbReference type="SMART" id="SM00304">
    <property type="entry name" value="HAMP"/>
    <property type="match status" value="1"/>
</dbReference>
<evidence type="ECO:0000256" key="9">
    <source>
        <dbReference type="ARBA" id="ARBA00022777"/>
    </source>
</evidence>
<keyword evidence="13 14" id="KW-0472">Membrane</keyword>
<dbReference type="RefSeq" id="WP_151620339.1">
    <property type="nucleotide sequence ID" value="NZ_WBXO01000007.1"/>
</dbReference>
<dbReference type="PANTHER" id="PTHR45528">
    <property type="entry name" value="SENSOR HISTIDINE KINASE CPXA"/>
    <property type="match status" value="1"/>
</dbReference>
<dbReference type="Proteomes" id="UP000468766">
    <property type="component" value="Unassembled WGS sequence"/>
</dbReference>
<evidence type="ECO:0000313" key="18">
    <source>
        <dbReference type="Proteomes" id="UP000468766"/>
    </source>
</evidence>
<keyword evidence="12" id="KW-0902">Two-component regulatory system</keyword>
<dbReference type="InterPro" id="IPR003661">
    <property type="entry name" value="HisK_dim/P_dom"/>
</dbReference>
<evidence type="ECO:0000256" key="4">
    <source>
        <dbReference type="ARBA" id="ARBA00022475"/>
    </source>
</evidence>
<evidence type="ECO:0000256" key="7">
    <source>
        <dbReference type="ARBA" id="ARBA00022692"/>
    </source>
</evidence>
<dbReference type="SUPFAM" id="SSF55874">
    <property type="entry name" value="ATPase domain of HSP90 chaperone/DNA topoisomerase II/histidine kinase"/>
    <property type="match status" value="1"/>
</dbReference>
<dbReference type="CDD" id="cd00082">
    <property type="entry name" value="HisKA"/>
    <property type="match status" value="1"/>
</dbReference>
<feature type="domain" description="HAMP" evidence="16">
    <location>
        <begin position="172"/>
        <end position="234"/>
    </location>
</feature>
<dbReference type="CDD" id="cd00075">
    <property type="entry name" value="HATPase"/>
    <property type="match status" value="1"/>
</dbReference>
<comment type="catalytic activity">
    <reaction evidence="1">
        <text>ATP + protein L-histidine = ADP + protein N-phospho-L-histidine.</text>
        <dbReference type="EC" id="2.7.13.3"/>
    </reaction>
</comment>
<evidence type="ECO:0000256" key="3">
    <source>
        <dbReference type="ARBA" id="ARBA00012438"/>
    </source>
</evidence>
<name>A0A6I0EVS3_9FIRM</name>
<evidence type="ECO:0000256" key="1">
    <source>
        <dbReference type="ARBA" id="ARBA00000085"/>
    </source>
</evidence>
<dbReference type="EC" id="2.7.13.3" evidence="3"/>
<dbReference type="CDD" id="cd06225">
    <property type="entry name" value="HAMP"/>
    <property type="match status" value="1"/>
</dbReference>
<keyword evidence="6" id="KW-0808">Transferase</keyword>
<dbReference type="Gene3D" id="6.10.340.10">
    <property type="match status" value="1"/>
</dbReference>
<gene>
    <name evidence="17" type="ORF">F9B85_09625</name>
</gene>
<reference evidence="17 18" key="1">
    <citation type="submission" date="2019-10" db="EMBL/GenBank/DDBJ databases">
        <title>Whole-genome sequence of the extremophile Heliorestis acidaminivorans DSM 24790.</title>
        <authorList>
            <person name="Kyndt J.A."/>
            <person name="Meyer T.E."/>
        </authorList>
    </citation>
    <scope>NUCLEOTIDE SEQUENCE [LARGE SCALE GENOMIC DNA]</scope>
    <source>
        <strain evidence="17 18">DSM 24790</strain>
    </source>
</reference>
<dbReference type="GO" id="GO:0000155">
    <property type="term" value="F:phosphorelay sensor kinase activity"/>
    <property type="evidence" value="ECO:0007669"/>
    <property type="project" value="InterPro"/>
</dbReference>
<keyword evidence="8" id="KW-0547">Nucleotide-binding</keyword>
<dbReference type="InterPro" id="IPR005467">
    <property type="entry name" value="His_kinase_dom"/>
</dbReference>
<dbReference type="SMART" id="SM00387">
    <property type="entry name" value="HATPase_c"/>
    <property type="match status" value="1"/>
</dbReference>
<dbReference type="Pfam" id="PF02518">
    <property type="entry name" value="HATPase_c"/>
    <property type="match status" value="1"/>
</dbReference>
<dbReference type="OrthoDB" id="9786919at2"/>
<keyword evidence="5" id="KW-0597">Phosphoprotein</keyword>
<evidence type="ECO:0000256" key="10">
    <source>
        <dbReference type="ARBA" id="ARBA00022840"/>
    </source>
</evidence>
<evidence type="ECO:0000256" key="12">
    <source>
        <dbReference type="ARBA" id="ARBA00023012"/>
    </source>
</evidence>
<dbReference type="InterPro" id="IPR004358">
    <property type="entry name" value="Sig_transdc_His_kin-like_C"/>
</dbReference>